<reference evidence="7" key="2">
    <citation type="journal article" date="2023" name="IMA Fungus">
        <title>Comparative genomic study of the Penicillium genus elucidates a diverse pangenome and 15 lateral gene transfer events.</title>
        <authorList>
            <person name="Petersen C."/>
            <person name="Sorensen T."/>
            <person name="Nielsen M.R."/>
            <person name="Sondergaard T.E."/>
            <person name="Sorensen J.L."/>
            <person name="Fitzpatrick D.A."/>
            <person name="Frisvad J.C."/>
            <person name="Nielsen K.L."/>
        </authorList>
    </citation>
    <scope>NUCLEOTIDE SEQUENCE</scope>
    <source>
        <strain evidence="7">IBT 30069</strain>
    </source>
</reference>
<dbReference type="GO" id="GO:0000977">
    <property type="term" value="F:RNA polymerase II transcription regulatory region sequence-specific DNA binding"/>
    <property type="evidence" value="ECO:0007669"/>
    <property type="project" value="TreeGrafter"/>
</dbReference>
<keyword evidence="1" id="KW-0479">Metal-binding</keyword>
<dbReference type="Pfam" id="PF12171">
    <property type="entry name" value="zf-C2H2_jaz"/>
    <property type="match status" value="1"/>
</dbReference>
<sequence>MVFECGECGDRFWDRDDCYEHMNDYDHWFECETCSSQFLNEHSRRQHMSARDHWLPRIDCETCNMVFTSQSAANNHMRAKGHYRYYCKPCHRQFQNENNLRMHLNSKIHRGTDIKCPFCKAGFVTASGVSHHREAGSCPKAKNMNRQVIARMVQQLDTGGIIANKQLEWFGEDNSEYTVTQACYNGNGWECYLCHRAYNTSRALSQHVNSPAHAQQAYHCPNRASCKKHFVTLAALFNHLESETCSFMRFEKVQAVHQRLTDSILNNRRITMC</sequence>
<dbReference type="GO" id="GO:0000981">
    <property type="term" value="F:DNA-binding transcription factor activity, RNA polymerase II-specific"/>
    <property type="evidence" value="ECO:0007669"/>
    <property type="project" value="TreeGrafter"/>
</dbReference>
<name>A0A9W9EVU0_9EURO</name>
<comment type="caution">
    <text evidence="7">The sequence shown here is derived from an EMBL/GenBank/DDBJ whole genome shotgun (WGS) entry which is preliminary data.</text>
</comment>
<dbReference type="InterPro" id="IPR036236">
    <property type="entry name" value="Znf_C2H2_sf"/>
</dbReference>
<dbReference type="SMART" id="SM00355">
    <property type="entry name" value="ZnF_C2H2"/>
    <property type="match status" value="6"/>
</dbReference>
<dbReference type="SUPFAM" id="SSF57667">
    <property type="entry name" value="beta-beta-alpha zinc fingers"/>
    <property type="match status" value="1"/>
</dbReference>
<dbReference type="PANTHER" id="PTHR24379">
    <property type="entry name" value="KRAB AND ZINC FINGER DOMAIN-CONTAINING"/>
    <property type="match status" value="1"/>
</dbReference>
<dbReference type="OrthoDB" id="6077919at2759"/>
<accession>A0A9W9EVU0</accession>
<evidence type="ECO:0000256" key="3">
    <source>
        <dbReference type="ARBA" id="ARBA00022771"/>
    </source>
</evidence>
<evidence type="ECO:0000256" key="5">
    <source>
        <dbReference type="PROSITE-ProRule" id="PRU00042"/>
    </source>
</evidence>
<keyword evidence="2" id="KW-0677">Repeat</keyword>
<evidence type="ECO:0000313" key="7">
    <source>
        <dbReference type="EMBL" id="KAJ5088791.1"/>
    </source>
</evidence>
<keyword evidence="3 5" id="KW-0863">Zinc-finger</keyword>
<protein>
    <recommendedName>
        <fullName evidence="6">C2H2-type domain-containing protein</fullName>
    </recommendedName>
</protein>
<feature type="domain" description="C2H2-type" evidence="6">
    <location>
        <begin position="85"/>
        <end position="114"/>
    </location>
</feature>
<dbReference type="Proteomes" id="UP001149165">
    <property type="component" value="Unassembled WGS sequence"/>
</dbReference>
<evidence type="ECO:0000313" key="8">
    <source>
        <dbReference type="Proteomes" id="UP001149165"/>
    </source>
</evidence>
<dbReference type="GO" id="GO:0005634">
    <property type="term" value="C:nucleus"/>
    <property type="evidence" value="ECO:0007669"/>
    <property type="project" value="TreeGrafter"/>
</dbReference>
<dbReference type="PROSITE" id="PS00028">
    <property type="entry name" value="ZINC_FINGER_C2H2_1"/>
    <property type="match status" value="4"/>
</dbReference>
<organism evidence="7 8">
    <name type="scientific">Penicillium angulare</name>
    <dbReference type="NCBI Taxonomy" id="116970"/>
    <lineage>
        <taxon>Eukaryota</taxon>
        <taxon>Fungi</taxon>
        <taxon>Dikarya</taxon>
        <taxon>Ascomycota</taxon>
        <taxon>Pezizomycotina</taxon>
        <taxon>Eurotiomycetes</taxon>
        <taxon>Eurotiomycetidae</taxon>
        <taxon>Eurotiales</taxon>
        <taxon>Aspergillaceae</taxon>
        <taxon>Penicillium</taxon>
    </lineage>
</organism>
<proteinExistence type="predicted"/>
<dbReference type="InterPro" id="IPR013087">
    <property type="entry name" value="Znf_C2H2_type"/>
</dbReference>
<dbReference type="PANTHER" id="PTHR24379:SF127">
    <property type="entry name" value="BLOODY FINGERS-RELATED"/>
    <property type="match status" value="1"/>
</dbReference>
<evidence type="ECO:0000259" key="6">
    <source>
        <dbReference type="PROSITE" id="PS50157"/>
    </source>
</evidence>
<dbReference type="GO" id="GO:0008270">
    <property type="term" value="F:zinc ion binding"/>
    <property type="evidence" value="ECO:0007669"/>
    <property type="project" value="UniProtKB-KW"/>
</dbReference>
<dbReference type="InterPro" id="IPR022755">
    <property type="entry name" value="Znf_C2H2_jaz"/>
</dbReference>
<dbReference type="Gene3D" id="3.30.160.60">
    <property type="entry name" value="Classic Zinc Finger"/>
    <property type="match status" value="3"/>
</dbReference>
<evidence type="ECO:0000256" key="2">
    <source>
        <dbReference type="ARBA" id="ARBA00022737"/>
    </source>
</evidence>
<dbReference type="AlphaFoldDB" id="A0A9W9EVU0"/>
<gene>
    <name evidence="7" type="ORF">N7456_012407</name>
</gene>
<keyword evidence="4" id="KW-0862">Zinc</keyword>
<evidence type="ECO:0000256" key="1">
    <source>
        <dbReference type="ARBA" id="ARBA00022723"/>
    </source>
</evidence>
<feature type="domain" description="C2H2-type" evidence="6">
    <location>
        <begin position="189"/>
        <end position="218"/>
    </location>
</feature>
<dbReference type="Pfam" id="PF12874">
    <property type="entry name" value="zf-met"/>
    <property type="match status" value="2"/>
</dbReference>
<reference evidence="7" key="1">
    <citation type="submission" date="2022-11" db="EMBL/GenBank/DDBJ databases">
        <authorList>
            <person name="Petersen C."/>
        </authorList>
    </citation>
    <scope>NUCLEOTIDE SEQUENCE</scope>
    <source>
        <strain evidence="7">IBT 30069</strain>
    </source>
</reference>
<dbReference type="EMBL" id="JAPQKH010000007">
    <property type="protein sequence ID" value="KAJ5088791.1"/>
    <property type="molecule type" value="Genomic_DNA"/>
</dbReference>
<dbReference type="PROSITE" id="PS50157">
    <property type="entry name" value="ZINC_FINGER_C2H2_2"/>
    <property type="match status" value="2"/>
</dbReference>
<keyword evidence="8" id="KW-1185">Reference proteome</keyword>
<evidence type="ECO:0000256" key="4">
    <source>
        <dbReference type="ARBA" id="ARBA00022833"/>
    </source>
</evidence>